<dbReference type="Proteomes" id="UP000499080">
    <property type="component" value="Unassembled WGS sequence"/>
</dbReference>
<keyword evidence="2" id="KW-1185">Reference proteome</keyword>
<protein>
    <submittedName>
        <fullName evidence="1">Uncharacterized protein</fullName>
    </submittedName>
</protein>
<name>A0A4Y2CCX4_ARAVE</name>
<evidence type="ECO:0000313" key="2">
    <source>
        <dbReference type="Proteomes" id="UP000499080"/>
    </source>
</evidence>
<evidence type="ECO:0000313" key="1">
    <source>
        <dbReference type="EMBL" id="GBM02251.1"/>
    </source>
</evidence>
<dbReference type="AlphaFoldDB" id="A0A4Y2CCX4"/>
<gene>
    <name evidence="1" type="ORF">AVEN_108803_1</name>
</gene>
<reference evidence="1 2" key="1">
    <citation type="journal article" date="2019" name="Sci. Rep.">
        <title>Orb-weaving spider Araneus ventricosus genome elucidates the spidroin gene catalogue.</title>
        <authorList>
            <person name="Kono N."/>
            <person name="Nakamura H."/>
            <person name="Ohtoshi R."/>
            <person name="Moran D.A.P."/>
            <person name="Shinohara A."/>
            <person name="Yoshida Y."/>
            <person name="Fujiwara M."/>
            <person name="Mori M."/>
            <person name="Tomita M."/>
            <person name="Arakawa K."/>
        </authorList>
    </citation>
    <scope>NUCLEOTIDE SEQUENCE [LARGE SCALE GENOMIC DNA]</scope>
</reference>
<comment type="caution">
    <text evidence="1">The sequence shown here is derived from an EMBL/GenBank/DDBJ whole genome shotgun (WGS) entry which is preliminary data.</text>
</comment>
<dbReference type="EMBL" id="BGPR01000178">
    <property type="protein sequence ID" value="GBM02251.1"/>
    <property type="molecule type" value="Genomic_DNA"/>
</dbReference>
<organism evidence="1 2">
    <name type="scientific">Araneus ventricosus</name>
    <name type="common">Orbweaver spider</name>
    <name type="synonym">Epeira ventricosa</name>
    <dbReference type="NCBI Taxonomy" id="182803"/>
    <lineage>
        <taxon>Eukaryota</taxon>
        <taxon>Metazoa</taxon>
        <taxon>Ecdysozoa</taxon>
        <taxon>Arthropoda</taxon>
        <taxon>Chelicerata</taxon>
        <taxon>Arachnida</taxon>
        <taxon>Araneae</taxon>
        <taxon>Araneomorphae</taxon>
        <taxon>Entelegynae</taxon>
        <taxon>Araneoidea</taxon>
        <taxon>Araneidae</taxon>
        <taxon>Araneus</taxon>
    </lineage>
</organism>
<accession>A0A4Y2CCX4</accession>
<proteinExistence type="predicted"/>
<sequence>MARWHSMPFHFQTIHLGRSSTGRLLHLFLSPLPLKREIRLLRFPLEKRASPHVSTSVALQHLWPDSPNGVVGYPDLLGIQTCWKSKLVGNPNLLDIQPCWKSKPVGTPN</sequence>